<gene>
    <name evidence="6" type="ORF">LCGC14_3034260</name>
</gene>
<dbReference type="InterPro" id="IPR050763">
    <property type="entry name" value="ABC_transporter_ATP-binding"/>
</dbReference>
<comment type="caution">
    <text evidence="6">The sequence shown here is derived from an EMBL/GenBank/DDBJ whole genome shotgun (WGS) entry which is preliminary data.</text>
</comment>
<evidence type="ECO:0000313" key="6">
    <source>
        <dbReference type="EMBL" id="KKK59453.1"/>
    </source>
</evidence>
<dbReference type="PANTHER" id="PTHR42711">
    <property type="entry name" value="ABC TRANSPORTER ATP-BINDING PROTEIN"/>
    <property type="match status" value="1"/>
</dbReference>
<sequence length="94" mass="10441">INRAVIHNPSMLLLDEPETGLDQQATTILKELLDALSAEAGTIIMTTHRLEYGLELGDRVAILVGGKIVYEESKQALDVDSLRETYYRVTGARR</sequence>
<accession>A0A0F8WS22</accession>
<dbReference type="AlphaFoldDB" id="A0A0F8WS22"/>
<feature type="non-terminal residue" evidence="6">
    <location>
        <position position="1"/>
    </location>
</feature>
<evidence type="ECO:0000256" key="2">
    <source>
        <dbReference type="ARBA" id="ARBA00022448"/>
    </source>
</evidence>
<protein>
    <recommendedName>
        <fullName evidence="5">ATPase AAA-type core domain-containing protein</fullName>
    </recommendedName>
</protein>
<feature type="domain" description="ATPase AAA-type core" evidence="5">
    <location>
        <begin position="9"/>
        <end position="48"/>
    </location>
</feature>
<dbReference type="GO" id="GO:0005524">
    <property type="term" value="F:ATP binding"/>
    <property type="evidence" value="ECO:0007669"/>
    <property type="project" value="UniProtKB-KW"/>
</dbReference>
<dbReference type="EMBL" id="LAZR01063472">
    <property type="protein sequence ID" value="KKK59453.1"/>
    <property type="molecule type" value="Genomic_DNA"/>
</dbReference>
<dbReference type="Pfam" id="PF13304">
    <property type="entry name" value="AAA_21"/>
    <property type="match status" value="1"/>
</dbReference>
<keyword evidence="4" id="KW-0067">ATP-binding</keyword>
<proteinExistence type="inferred from homology"/>
<dbReference type="Gene3D" id="3.40.50.300">
    <property type="entry name" value="P-loop containing nucleotide triphosphate hydrolases"/>
    <property type="match status" value="1"/>
</dbReference>
<dbReference type="InterPro" id="IPR027417">
    <property type="entry name" value="P-loop_NTPase"/>
</dbReference>
<dbReference type="InterPro" id="IPR003959">
    <property type="entry name" value="ATPase_AAA_core"/>
</dbReference>
<name>A0A0F8WS22_9ZZZZ</name>
<evidence type="ECO:0000259" key="5">
    <source>
        <dbReference type="Pfam" id="PF13304"/>
    </source>
</evidence>
<keyword evidence="2" id="KW-0813">Transport</keyword>
<dbReference type="PANTHER" id="PTHR42711:SF5">
    <property type="entry name" value="ABC TRANSPORTER ATP-BINDING PROTEIN NATA"/>
    <property type="match status" value="1"/>
</dbReference>
<organism evidence="6">
    <name type="scientific">marine sediment metagenome</name>
    <dbReference type="NCBI Taxonomy" id="412755"/>
    <lineage>
        <taxon>unclassified sequences</taxon>
        <taxon>metagenomes</taxon>
        <taxon>ecological metagenomes</taxon>
    </lineage>
</organism>
<dbReference type="SUPFAM" id="SSF52540">
    <property type="entry name" value="P-loop containing nucleoside triphosphate hydrolases"/>
    <property type="match status" value="1"/>
</dbReference>
<comment type="similarity">
    <text evidence="1">Belongs to the ABC transporter superfamily.</text>
</comment>
<reference evidence="6" key="1">
    <citation type="journal article" date="2015" name="Nature">
        <title>Complex archaea that bridge the gap between prokaryotes and eukaryotes.</title>
        <authorList>
            <person name="Spang A."/>
            <person name="Saw J.H."/>
            <person name="Jorgensen S.L."/>
            <person name="Zaremba-Niedzwiedzka K."/>
            <person name="Martijn J."/>
            <person name="Lind A.E."/>
            <person name="van Eijk R."/>
            <person name="Schleper C."/>
            <person name="Guy L."/>
            <person name="Ettema T.J."/>
        </authorList>
    </citation>
    <scope>NUCLEOTIDE SEQUENCE</scope>
</reference>
<dbReference type="GO" id="GO:0016887">
    <property type="term" value="F:ATP hydrolysis activity"/>
    <property type="evidence" value="ECO:0007669"/>
    <property type="project" value="InterPro"/>
</dbReference>
<evidence type="ECO:0000256" key="1">
    <source>
        <dbReference type="ARBA" id="ARBA00005417"/>
    </source>
</evidence>
<evidence type="ECO:0000256" key="4">
    <source>
        <dbReference type="ARBA" id="ARBA00022840"/>
    </source>
</evidence>
<keyword evidence="3" id="KW-0547">Nucleotide-binding</keyword>
<evidence type="ECO:0000256" key="3">
    <source>
        <dbReference type="ARBA" id="ARBA00022741"/>
    </source>
</evidence>